<organism evidence="2 3">
    <name type="scientific">Arthrobacter humicola</name>
    <dbReference type="NCBI Taxonomy" id="409291"/>
    <lineage>
        <taxon>Bacteria</taxon>
        <taxon>Bacillati</taxon>
        <taxon>Actinomycetota</taxon>
        <taxon>Actinomycetes</taxon>
        <taxon>Micrococcales</taxon>
        <taxon>Micrococcaceae</taxon>
        <taxon>Arthrobacter</taxon>
    </lineage>
</organism>
<sequence>MVTRPSTAGDPLMSSTSQAIATICIQVPVPEMSCPVQKSAKFRTRSARNRSTARRGGGAPGAIPGTGGPVLSGPALSGLRLSGGIADLPLHGFPAA</sequence>
<feature type="region of interest" description="Disordered" evidence="1">
    <location>
        <begin position="38"/>
        <end position="74"/>
    </location>
</feature>
<gene>
    <name evidence="2" type="ORF">GCM10009825_20860</name>
</gene>
<feature type="compositionally biased region" description="Basic residues" evidence="1">
    <location>
        <begin position="40"/>
        <end position="53"/>
    </location>
</feature>
<feature type="compositionally biased region" description="Gly residues" evidence="1">
    <location>
        <begin position="55"/>
        <end position="70"/>
    </location>
</feature>
<proteinExistence type="predicted"/>
<evidence type="ECO:0000313" key="3">
    <source>
        <dbReference type="Proteomes" id="UP001500102"/>
    </source>
</evidence>
<evidence type="ECO:0000313" key="2">
    <source>
        <dbReference type="EMBL" id="GAA2136079.1"/>
    </source>
</evidence>
<accession>A0ABN2Z369</accession>
<protein>
    <submittedName>
        <fullName evidence="2">Uncharacterized protein</fullName>
    </submittedName>
</protein>
<reference evidence="2 3" key="1">
    <citation type="journal article" date="2019" name="Int. J. Syst. Evol. Microbiol.">
        <title>The Global Catalogue of Microorganisms (GCM) 10K type strain sequencing project: providing services to taxonomists for standard genome sequencing and annotation.</title>
        <authorList>
            <consortium name="The Broad Institute Genomics Platform"/>
            <consortium name="The Broad Institute Genome Sequencing Center for Infectious Disease"/>
            <person name="Wu L."/>
            <person name="Ma J."/>
        </authorList>
    </citation>
    <scope>NUCLEOTIDE SEQUENCE [LARGE SCALE GENOMIC DNA]</scope>
    <source>
        <strain evidence="2 3">JCM 15921</strain>
    </source>
</reference>
<dbReference type="EMBL" id="BAAAQB010000029">
    <property type="protein sequence ID" value="GAA2136079.1"/>
    <property type="molecule type" value="Genomic_DNA"/>
</dbReference>
<evidence type="ECO:0000256" key="1">
    <source>
        <dbReference type="SAM" id="MobiDB-lite"/>
    </source>
</evidence>
<keyword evidence="3" id="KW-1185">Reference proteome</keyword>
<name>A0ABN2Z369_9MICC</name>
<dbReference type="Proteomes" id="UP001500102">
    <property type="component" value="Unassembled WGS sequence"/>
</dbReference>
<comment type="caution">
    <text evidence="2">The sequence shown here is derived from an EMBL/GenBank/DDBJ whole genome shotgun (WGS) entry which is preliminary data.</text>
</comment>